<dbReference type="PROSITE" id="PS50088">
    <property type="entry name" value="ANK_REPEAT"/>
    <property type="match status" value="4"/>
</dbReference>
<dbReference type="Gene3D" id="1.25.40.20">
    <property type="entry name" value="Ankyrin repeat-containing domain"/>
    <property type="match status" value="1"/>
</dbReference>
<comment type="caution">
    <text evidence="8">The sequence shown here is derived from an EMBL/GenBank/DDBJ whole genome shotgun (WGS) entry which is preliminary data.</text>
</comment>
<keyword evidence="2" id="KW-0547">Nucleotide-binding</keyword>
<evidence type="ECO:0000313" key="9">
    <source>
        <dbReference type="Proteomes" id="UP000579406"/>
    </source>
</evidence>
<feature type="domain" description="Protein kinase" evidence="6">
    <location>
        <begin position="365"/>
        <end position="669"/>
    </location>
</feature>
<dbReference type="SMART" id="SM00220">
    <property type="entry name" value="S_TKc"/>
    <property type="match status" value="1"/>
</dbReference>
<keyword evidence="1" id="KW-0677">Repeat</keyword>
<keyword evidence="4 5" id="KW-0040">ANK repeat</keyword>
<protein>
    <submittedName>
        <fullName evidence="8">RN5A ribonuclease</fullName>
    </submittedName>
</protein>
<dbReference type="GO" id="GO:0005524">
    <property type="term" value="F:ATP binding"/>
    <property type="evidence" value="ECO:0007669"/>
    <property type="project" value="UniProtKB-KW"/>
</dbReference>
<dbReference type="GO" id="GO:0004540">
    <property type="term" value="F:RNA nuclease activity"/>
    <property type="evidence" value="ECO:0007669"/>
    <property type="project" value="InterPro"/>
</dbReference>
<dbReference type="AlphaFoldDB" id="A0A7K9UCT9"/>
<feature type="non-terminal residue" evidence="8">
    <location>
        <position position="1"/>
    </location>
</feature>
<keyword evidence="3" id="KW-0067">ATP-binding</keyword>
<dbReference type="InterPro" id="IPR000719">
    <property type="entry name" value="Prot_kinase_dom"/>
</dbReference>
<dbReference type="PANTHER" id="PTHR24141:SF1">
    <property type="entry name" value="2-5A-DEPENDENT RIBONUCLEASE"/>
    <property type="match status" value="1"/>
</dbReference>
<sequence>MEPTVHSQQTASILSSTETAEDLAIKLNAAVRNGSRKDVLELLEQGADVNSKAESGWTPLQSAVQANDEELVQLLLDKGACPHARKDNGGTAFTEAAIAGNVNILKLLLDRGLKINDHDDNGFTAFMEAAWYGKEEALKFLYSKGANVNLRRAVSEEKAKLHKGGATALMDACREHHLSVVKTLVQEMEADVNICDNKDRNALIHALKEGCAKERYESAVSIGLFLLDQGVDVNNKDECGKTALILAVEMQSPDLVKALLEKGEVDIDDADEEGNTALMVAVKKNDYNIAKLLCEKGARTDVGNLIPVANRNRAHDMVCLLRQYNARFVPETLEDWEPKSKRWKEQLKKLYKIYHPLFGKLKTFQYIHQRIQNTSQGGIYLGIHGGTEVAVRISRSTEGQKEKSFFEQCGNCEHLLKLFQFEKDRGYLYLCFPLWEKNLEEHLQEPENQMDCKAALRMILRAVRELHSLGFAHQDLHPSNFLIDLAGNIYLADFDNRRKPIEGKKELVNSDLEALSRLMLYVLTGGRKPLHQVSTEDLSADSPDYKEALDLVGSLASHDERGLEGLSKHPYFWSKQARFKFLKSIWNKIKDLPKRKYVFGAPNATECFPYPQWTEMIDKYVLYSMENPPKGNTLKYYNNVTDLLRFMRNLDEHPNTRISRITGDYAEYFLKLFPALTIYVYNSLRQNPKYSHFADIQDPS</sequence>
<evidence type="ECO:0000256" key="5">
    <source>
        <dbReference type="PROSITE-ProRule" id="PRU00023"/>
    </source>
</evidence>
<dbReference type="PROSITE" id="PS50297">
    <property type="entry name" value="ANK_REP_REGION"/>
    <property type="match status" value="4"/>
</dbReference>
<dbReference type="InterPro" id="IPR010513">
    <property type="entry name" value="KEN_dom"/>
</dbReference>
<feature type="repeat" description="ANK" evidence="5">
    <location>
        <begin position="88"/>
        <end position="120"/>
    </location>
</feature>
<dbReference type="PROSITE" id="PS51392">
    <property type="entry name" value="KEN"/>
    <property type="match status" value="1"/>
</dbReference>
<dbReference type="InterPro" id="IPR036770">
    <property type="entry name" value="Ankyrin_rpt-contain_sf"/>
</dbReference>
<dbReference type="GO" id="GO:0003723">
    <property type="term" value="F:RNA binding"/>
    <property type="evidence" value="ECO:0007669"/>
    <property type="project" value="TreeGrafter"/>
</dbReference>
<dbReference type="GO" id="GO:0006397">
    <property type="term" value="P:mRNA processing"/>
    <property type="evidence" value="ECO:0007669"/>
    <property type="project" value="InterPro"/>
</dbReference>
<dbReference type="Pfam" id="PF12796">
    <property type="entry name" value="Ank_2"/>
    <property type="match status" value="2"/>
</dbReference>
<dbReference type="OrthoDB" id="194358at2759"/>
<dbReference type="Pfam" id="PF06479">
    <property type="entry name" value="Ribonuc_2-5A"/>
    <property type="match status" value="1"/>
</dbReference>
<feature type="domain" description="KEN" evidence="7">
    <location>
        <begin position="575"/>
        <end position="700"/>
    </location>
</feature>
<evidence type="ECO:0000256" key="3">
    <source>
        <dbReference type="ARBA" id="ARBA00022840"/>
    </source>
</evidence>
<evidence type="ECO:0000313" key="8">
    <source>
        <dbReference type="EMBL" id="NXI58382.1"/>
    </source>
</evidence>
<dbReference type="EMBL" id="VWZY01010898">
    <property type="protein sequence ID" value="NXI58382.1"/>
    <property type="molecule type" value="Genomic_DNA"/>
</dbReference>
<keyword evidence="9" id="KW-1185">Reference proteome</keyword>
<organism evidence="8 9">
    <name type="scientific">Chloroceryle aenea</name>
    <name type="common">American pygmy kingfisher</name>
    <dbReference type="NCBI Taxonomy" id="176938"/>
    <lineage>
        <taxon>Eukaryota</taxon>
        <taxon>Metazoa</taxon>
        <taxon>Chordata</taxon>
        <taxon>Craniata</taxon>
        <taxon>Vertebrata</taxon>
        <taxon>Euteleostomi</taxon>
        <taxon>Archelosauria</taxon>
        <taxon>Archosauria</taxon>
        <taxon>Dinosauria</taxon>
        <taxon>Saurischia</taxon>
        <taxon>Theropoda</taxon>
        <taxon>Coelurosauria</taxon>
        <taxon>Aves</taxon>
        <taxon>Neognathae</taxon>
        <taxon>Neoaves</taxon>
        <taxon>Telluraves</taxon>
        <taxon>Coraciimorphae</taxon>
        <taxon>Coraciiformes</taxon>
        <taxon>Cerylidae</taxon>
        <taxon>Chloroceryle</taxon>
    </lineage>
</organism>
<feature type="repeat" description="ANK" evidence="5">
    <location>
        <begin position="55"/>
        <end position="87"/>
    </location>
</feature>
<feature type="repeat" description="ANK" evidence="5">
    <location>
        <begin position="273"/>
        <end position="305"/>
    </location>
</feature>
<dbReference type="PANTHER" id="PTHR24141">
    <property type="entry name" value="2-5A-DEPENDENT RIBONUCLEASE"/>
    <property type="match status" value="1"/>
</dbReference>
<dbReference type="InterPro" id="IPR002110">
    <property type="entry name" value="Ankyrin_rpt"/>
</dbReference>
<evidence type="ECO:0000259" key="6">
    <source>
        <dbReference type="PROSITE" id="PS50011"/>
    </source>
</evidence>
<evidence type="ECO:0000256" key="4">
    <source>
        <dbReference type="ARBA" id="ARBA00023043"/>
    </source>
</evidence>
<evidence type="ECO:0000256" key="1">
    <source>
        <dbReference type="ARBA" id="ARBA00022737"/>
    </source>
</evidence>
<dbReference type="GO" id="GO:0004672">
    <property type="term" value="F:protein kinase activity"/>
    <property type="evidence" value="ECO:0007669"/>
    <property type="project" value="InterPro"/>
</dbReference>
<dbReference type="Gene3D" id="1.20.1440.180">
    <property type="entry name" value="KEN domain"/>
    <property type="match status" value="1"/>
</dbReference>
<dbReference type="Gene3D" id="1.10.510.10">
    <property type="entry name" value="Transferase(Phosphotransferase) domain 1"/>
    <property type="match status" value="1"/>
</dbReference>
<feature type="non-terminal residue" evidence="8">
    <location>
        <position position="700"/>
    </location>
</feature>
<name>A0A7K9UCT9_9AVES</name>
<dbReference type="SUPFAM" id="SSF48403">
    <property type="entry name" value="Ankyrin repeat"/>
    <property type="match status" value="1"/>
</dbReference>
<feature type="repeat" description="ANK" evidence="5">
    <location>
        <begin position="121"/>
        <end position="153"/>
    </location>
</feature>
<dbReference type="Pfam" id="PF00069">
    <property type="entry name" value="Pkinase"/>
    <property type="match status" value="1"/>
</dbReference>
<accession>A0A7K9UCT9</accession>
<evidence type="ECO:0000259" key="7">
    <source>
        <dbReference type="PROSITE" id="PS51392"/>
    </source>
</evidence>
<dbReference type="PROSITE" id="PS50011">
    <property type="entry name" value="PROTEIN_KINASE_DOM"/>
    <property type="match status" value="1"/>
</dbReference>
<dbReference type="InterPro" id="IPR038357">
    <property type="entry name" value="KEN_sf"/>
</dbReference>
<gene>
    <name evidence="8" type="primary">Rnasel</name>
    <name evidence="8" type="ORF">CHLAEN_R05523</name>
</gene>
<reference evidence="8 9" key="1">
    <citation type="submission" date="2019-09" db="EMBL/GenBank/DDBJ databases">
        <title>Bird 10,000 Genomes (B10K) Project - Family phase.</title>
        <authorList>
            <person name="Zhang G."/>
        </authorList>
    </citation>
    <scope>NUCLEOTIDE SEQUENCE [LARGE SCALE GENOMIC DNA]</scope>
    <source>
        <strain evidence="8">B10K-DU-001-61</strain>
        <tissue evidence="8">Muscle</tissue>
    </source>
</reference>
<proteinExistence type="predicted"/>
<dbReference type="Pfam" id="PF00023">
    <property type="entry name" value="Ank"/>
    <property type="match status" value="2"/>
</dbReference>
<dbReference type="Proteomes" id="UP000579406">
    <property type="component" value="Unassembled WGS sequence"/>
</dbReference>
<evidence type="ECO:0000256" key="2">
    <source>
        <dbReference type="ARBA" id="ARBA00022741"/>
    </source>
</evidence>
<dbReference type="SUPFAM" id="SSF56112">
    <property type="entry name" value="Protein kinase-like (PK-like)"/>
    <property type="match status" value="1"/>
</dbReference>
<dbReference type="InterPro" id="IPR011009">
    <property type="entry name" value="Kinase-like_dom_sf"/>
</dbReference>
<dbReference type="SMART" id="SM00248">
    <property type="entry name" value="ANK"/>
    <property type="match status" value="7"/>
</dbReference>